<keyword evidence="2" id="KW-1133">Transmembrane helix</keyword>
<proteinExistence type="predicted"/>
<dbReference type="EMBL" id="SGWW01000001">
    <property type="protein sequence ID" value="RZS59356.1"/>
    <property type="molecule type" value="Genomic_DNA"/>
</dbReference>
<feature type="transmembrane region" description="Helical" evidence="2">
    <location>
        <begin position="123"/>
        <end position="146"/>
    </location>
</feature>
<keyword evidence="4" id="KW-1185">Reference proteome</keyword>
<evidence type="ECO:0000256" key="1">
    <source>
        <dbReference type="SAM" id="MobiDB-lite"/>
    </source>
</evidence>
<feature type="compositionally biased region" description="Low complexity" evidence="1">
    <location>
        <begin position="192"/>
        <end position="201"/>
    </location>
</feature>
<evidence type="ECO:0000313" key="3">
    <source>
        <dbReference type="EMBL" id="RZS59356.1"/>
    </source>
</evidence>
<name>A0A4Q7LWJ6_9MICO</name>
<reference evidence="3 4" key="1">
    <citation type="journal article" date="2015" name="Stand. Genomic Sci.">
        <title>Genomic Encyclopedia of Bacterial and Archaeal Type Strains, Phase III: the genomes of soil and plant-associated and newly described type strains.</title>
        <authorList>
            <person name="Whitman W.B."/>
            <person name="Woyke T."/>
            <person name="Klenk H.P."/>
            <person name="Zhou Y."/>
            <person name="Lilburn T.G."/>
            <person name="Beck B.J."/>
            <person name="De Vos P."/>
            <person name="Vandamme P."/>
            <person name="Eisen J.A."/>
            <person name="Garrity G."/>
            <person name="Hugenholtz P."/>
            <person name="Kyrpides N.C."/>
        </authorList>
    </citation>
    <scope>NUCLEOTIDE SEQUENCE [LARGE SCALE GENOMIC DNA]</scope>
    <source>
        <strain evidence="3 4">CV2</strain>
    </source>
</reference>
<protein>
    <submittedName>
        <fullName evidence="3">Uncharacterized protein</fullName>
    </submittedName>
</protein>
<gene>
    <name evidence="3" type="ORF">EV141_0577</name>
</gene>
<sequence>MTTDDRLAARRIRVAASSLVALVAVVVAATGHALAGGGIAALPTLVFALLIGVPVGALVVGRRATPARLAIGVAVDQAIFHLLFSVFGPESGGAAHAPIEHAPHAQHTALEHVATLGAVTADAALASSAMLGAHLVAAAVAMLVVLGGRSAIERALVTLARAISRATRRSSLAAVSERPARAAHPAARRRVVPAARPQTRPLTRRGPPVLV</sequence>
<evidence type="ECO:0000256" key="2">
    <source>
        <dbReference type="SAM" id="Phobius"/>
    </source>
</evidence>
<comment type="caution">
    <text evidence="3">The sequence shown here is derived from an EMBL/GenBank/DDBJ whole genome shotgun (WGS) entry which is preliminary data.</text>
</comment>
<feature type="transmembrane region" description="Helical" evidence="2">
    <location>
        <begin position="40"/>
        <end position="60"/>
    </location>
</feature>
<dbReference type="AlphaFoldDB" id="A0A4Q7LWJ6"/>
<accession>A0A4Q7LWJ6</accession>
<feature type="region of interest" description="Disordered" evidence="1">
    <location>
        <begin position="174"/>
        <end position="211"/>
    </location>
</feature>
<keyword evidence="2" id="KW-0472">Membrane</keyword>
<keyword evidence="2" id="KW-0812">Transmembrane</keyword>
<dbReference type="Proteomes" id="UP000293519">
    <property type="component" value="Unassembled WGS sequence"/>
</dbReference>
<organism evidence="3 4">
    <name type="scientific">Microcella putealis</name>
    <dbReference type="NCBI Taxonomy" id="337005"/>
    <lineage>
        <taxon>Bacteria</taxon>
        <taxon>Bacillati</taxon>
        <taxon>Actinomycetota</taxon>
        <taxon>Actinomycetes</taxon>
        <taxon>Micrococcales</taxon>
        <taxon>Microbacteriaceae</taxon>
        <taxon>Microcella</taxon>
    </lineage>
</organism>
<feature type="transmembrane region" description="Helical" evidence="2">
    <location>
        <begin position="12"/>
        <end position="34"/>
    </location>
</feature>
<dbReference type="RefSeq" id="WP_130484448.1">
    <property type="nucleotide sequence ID" value="NZ_SGWW01000001.1"/>
</dbReference>
<evidence type="ECO:0000313" key="4">
    <source>
        <dbReference type="Proteomes" id="UP000293519"/>
    </source>
</evidence>